<proteinExistence type="predicted"/>
<organism evidence="1 2">
    <name type="scientific">Evtepia gabavorous</name>
    <dbReference type="NCBI Taxonomy" id="2211183"/>
    <lineage>
        <taxon>Bacteria</taxon>
        <taxon>Bacillati</taxon>
        <taxon>Bacillota</taxon>
        <taxon>Clostridia</taxon>
        <taxon>Eubacteriales</taxon>
        <taxon>Evtepia</taxon>
    </lineage>
</organism>
<dbReference type="Proteomes" id="UP000260649">
    <property type="component" value="Unassembled WGS sequence"/>
</dbReference>
<reference evidence="1 2" key="1">
    <citation type="submission" date="2018-07" db="EMBL/GenBank/DDBJ databases">
        <title>GABA Modulating Bacteria of the Human Gut Microbiota.</title>
        <authorList>
            <person name="Strandwitz P."/>
            <person name="Kim K.H."/>
            <person name="Terekhova D."/>
            <person name="Liu J.K."/>
            <person name="Sharma A."/>
            <person name="Levering J."/>
            <person name="Mcdonald D."/>
            <person name="Dietrich D."/>
            <person name="Ramadhar T.R."/>
            <person name="Lekbua A."/>
            <person name="Mroue N."/>
            <person name="Liston C."/>
            <person name="Stewart E.J."/>
            <person name="Dubin M.J."/>
            <person name="Zengler K."/>
            <person name="Knight R."/>
            <person name="Gilbert J.A."/>
            <person name="Clardy J."/>
            <person name="Lewis K."/>
        </authorList>
    </citation>
    <scope>NUCLEOTIDE SEQUENCE [LARGE SCALE GENOMIC DNA]</scope>
    <source>
        <strain evidence="1 2">KLE1738</strain>
    </source>
</reference>
<sequence length="118" mass="13013">MPSMYVNVPRLEQETKNTLVAKLYDAAAPVLKAPHIYTFVNEYETLYENGQPAPQKMVVANIEAGPIKEEKVNAIAEGMRAAVREVLGEDKDLTLVFHDNGLDRIAIGGVTIATKMKK</sequence>
<dbReference type="RefSeq" id="WP_021920421.1">
    <property type="nucleotide sequence ID" value="NZ_CAKXKJ010000011.1"/>
</dbReference>
<dbReference type="EMBL" id="QQRQ01000019">
    <property type="protein sequence ID" value="RFT06006.1"/>
    <property type="molecule type" value="Genomic_DNA"/>
</dbReference>
<dbReference type="OrthoDB" id="2087611at2"/>
<protein>
    <recommendedName>
        <fullName evidence="3">4-oxalocrotonate tautomerase domain-containing protein</fullName>
    </recommendedName>
</protein>
<comment type="caution">
    <text evidence="1">The sequence shown here is derived from an EMBL/GenBank/DDBJ whole genome shotgun (WGS) entry which is preliminary data.</text>
</comment>
<accession>A0A3E2B207</accession>
<evidence type="ECO:0008006" key="3">
    <source>
        <dbReference type="Google" id="ProtNLM"/>
    </source>
</evidence>
<evidence type="ECO:0000313" key="1">
    <source>
        <dbReference type="EMBL" id="RFT06006.1"/>
    </source>
</evidence>
<dbReference type="AlphaFoldDB" id="A0A3E2B207"/>
<dbReference type="SUPFAM" id="SSF55331">
    <property type="entry name" value="Tautomerase/MIF"/>
    <property type="match status" value="1"/>
</dbReference>
<gene>
    <name evidence="1" type="ORF">DV520_09695</name>
</gene>
<dbReference type="Gene3D" id="3.30.429.10">
    <property type="entry name" value="Macrophage Migration Inhibitory Factor"/>
    <property type="match status" value="1"/>
</dbReference>
<name>A0A3E2B207_9FIRM</name>
<dbReference type="InterPro" id="IPR014347">
    <property type="entry name" value="Tautomerase/MIF_sf"/>
</dbReference>
<evidence type="ECO:0000313" key="2">
    <source>
        <dbReference type="Proteomes" id="UP000260649"/>
    </source>
</evidence>
<keyword evidence="2" id="KW-1185">Reference proteome</keyword>
<dbReference type="GeneID" id="97996006"/>